<dbReference type="InterPro" id="IPR036890">
    <property type="entry name" value="HATPase_C_sf"/>
</dbReference>
<gene>
    <name evidence="2" type="ORF">POM88_011273</name>
</gene>
<accession>A0AAD8IXM2</accession>
<dbReference type="EMBL" id="JAUIZM010000003">
    <property type="protein sequence ID" value="KAK1392217.1"/>
    <property type="molecule type" value="Genomic_DNA"/>
</dbReference>
<reference evidence="2" key="1">
    <citation type="submission" date="2023-02" db="EMBL/GenBank/DDBJ databases">
        <title>Genome of toxic invasive species Heracleum sosnowskyi carries increased number of genes despite the absence of recent whole-genome duplications.</title>
        <authorList>
            <person name="Schelkunov M."/>
            <person name="Shtratnikova V."/>
            <person name="Makarenko M."/>
            <person name="Klepikova A."/>
            <person name="Omelchenko D."/>
            <person name="Novikova G."/>
            <person name="Obukhova E."/>
            <person name="Bogdanov V."/>
            <person name="Penin A."/>
            <person name="Logacheva M."/>
        </authorList>
    </citation>
    <scope>NUCLEOTIDE SEQUENCE</scope>
    <source>
        <strain evidence="2">Hsosn_3</strain>
        <tissue evidence="2">Leaf</tissue>
    </source>
</reference>
<dbReference type="PANTHER" id="PTHR33566:SF1">
    <property type="entry name" value="EN_SPM-LIKE TRANSPOSON-RELATED"/>
    <property type="match status" value="1"/>
</dbReference>
<feature type="region of interest" description="Disordered" evidence="1">
    <location>
        <begin position="28"/>
        <end position="49"/>
    </location>
</feature>
<keyword evidence="3" id="KW-1185">Reference proteome</keyword>
<dbReference type="Pfam" id="PF13589">
    <property type="entry name" value="HATPase_c_3"/>
    <property type="match status" value="1"/>
</dbReference>
<dbReference type="PANTHER" id="PTHR33566">
    <property type="entry name" value="EN/SPM-LIKE TRANSPOSON-RELATED"/>
    <property type="match status" value="1"/>
</dbReference>
<sequence length="1599" mass="179856">MFLALGHNPVQTKPPAYIKNKNPTFLDPKTPVMASGSEDRARKRACNDDSTMSPVKKMKCLDLILVEKVYKFRVLLPNSDCVTMRVVDPPNNQMPVVVFTDLVKEEYERVGDRIKRRRIDWESPDLCLIDRFENRIKVMVNFESFETDKVYTLRLNDGSNGDEVYENMWDLTPDVELLRELPQEYAFESALADLIDNSLQAVWSNSNKRRLISVDLGEDNISIFDNGPGMDDSEDNSIVKWGKMGSSLHRSYRGRAIGGKPPYLKPFFGMFGYGGPISSMHLARHTIVSSKTKNSKKVYTLHLRRDALLSSSSSDKSWQAPGGLRDPSKNEMELSPDGTFTKVEMFQIKMRSLNVAHLQSKLKDIYFPYIQCDDNTKTGKTITPIEFQVNGIDLAEVEGGEVAVTNLNSCHGPHFVLQLHFTSNQEVHLQKSPGKGASKEANARLKFVYLPIVQGKENIERILEKLEAEGCGVAETFESFSRVSIRCLGRLLPDARWAWLPFMELKQRKVDRAQILKTCCSRVKCFIETDGGFYPTPSKTDLSHHHPYTTALKNFGYKPLEKERDVHIEIFKDGKKLSLQQVDKQYQDWIFQMHNLYDEESDCGEDEPVIIINPLKKKQLGISSDVIRVHRHIRRKGKSWRSGQKIKVLKGACAGVHKNNIYFVLEYILLEGFQGDAGGETRIICRQLGISDEKGCLVFENEDGNPAIDIRESRSLPISIIDTGKCLSVETAEWSLQLEKLQKKIPSSIDILCASHCEELDIEGSLPFDTAVTAGHASPDEVIAVVRPASYDSVVVSEKLDQKHIAVTDIDMVLEIKLNAEDKDLQENSHVRSFRASPSSRKGFRGLYIFSVKPKLIFEKAGEYTFSFHIKELNCSSYLNSVRVKALSQVKRWALLSDMQHAKLSVRVGSYFPPISIACYDVYGNRTSFRRVPNLIAKVLTRQGAILFQSEKLKSHLLSKCSIITVENLLAESRELDLIRPDYEAQLTICSKDEPFDVSIPCEVIPGSVHHLNAKPKDFMKQLLPGNVVQELELEVFDANGNHVKQGSELSLDVNGFHFQQKTNRIQVDDRGCIDLSGLLKVARGYGESVSLSVFSSNKLVLKEKSQTEKRVLRVATEIPEKCFAGSQLEDVVFKIVDSDGVVDETIDDNEKGDMSHSLVLKSDSTVMDDSVKYSFRHGCCTVRTIQLPEIEGSFSFHAAHSRFPKLNMTIKVLVEKAPEVVYESSQPQYTDVEISPQKNLSRFKTPKVEHDDNATLLVPSPDSAKGIGNLVKSLYNERKELEDKVLQYGTHIGEHEQNLKTLHAQRLEYEQVLSELQASVEANTDGDSNILGVAALLGSVETNELARILTEFLGEEQMLGVVCKSYKAAHNLETCDVHGNVNSSTGLQALASEFGTSLKGRYCVICLEDIRPYEGECDSGDPQRRLLLADPTLPNGKTPPGFSGYAVNMIYLDANQLYTRTSRGKGLRETLFYHLLGEVQVYRTRENMRKALECIHHGAVSLDGGIIRKDGVISLGCGKPSIHFPVVAPQSRSSRFQCLIDAKKSMLRTTIDKLDKENEMYDETMKKFKKSKNKYEKFLDEKAPLLQQLNGSAWNSPS</sequence>
<feature type="compositionally biased region" description="Basic and acidic residues" evidence="1">
    <location>
        <begin position="37"/>
        <end position="47"/>
    </location>
</feature>
<reference evidence="2" key="2">
    <citation type="submission" date="2023-05" db="EMBL/GenBank/DDBJ databases">
        <authorList>
            <person name="Schelkunov M.I."/>
        </authorList>
    </citation>
    <scope>NUCLEOTIDE SEQUENCE</scope>
    <source>
        <strain evidence="2">Hsosn_3</strain>
        <tissue evidence="2">Leaf</tissue>
    </source>
</reference>
<organism evidence="2 3">
    <name type="scientific">Heracleum sosnowskyi</name>
    <dbReference type="NCBI Taxonomy" id="360622"/>
    <lineage>
        <taxon>Eukaryota</taxon>
        <taxon>Viridiplantae</taxon>
        <taxon>Streptophyta</taxon>
        <taxon>Embryophyta</taxon>
        <taxon>Tracheophyta</taxon>
        <taxon>Spermatophyta</taxon>
        <taxon>Magnoliopsida</taxon>
        <taxon>eudicotyledons</taxon>
        <taxon>Gunneridae</taxon>
        <taxon>Pentapetalae</taxon>
        <taxon>asterids</taxon>
        <taxon>campanulids</taxon>
        <taxon>Apiales</taxon>
        <taxon>Apiaceae</taxon>
        <taxon>Apioideae</taxon>
        <taxon>apioid superclade</taxon>
        <taxon>Tordylieae</taxon>
        <taxon>Tordyliinae</taxon>
        <taxon>Heracleum</taxon>
    </lineage>
</organism>
<dbReference type="SUPFAM" id="SSF55874">
    <property type="entry name" value="ATPase domain of HSP90 chaperone/DNA topoisomerase II/histidine kinase"/>
    <property type="match status" value="1"/>
</dbReference>
<evidence type="ECO:0000313" key="3">
    <source>
        <dbReference type="Proteomes" id="UP001237642"/>
    </source>
</evidence>
<evidence type="ECO:0000313" key="2">
    <source>
        <dbReference type="EMBL" id="KAK1392217.1"/>
    </source>
</evidence>
<proteinExistence type="predicted"/>
<dbReference type="Gene3D" id="3.30.565.10">
    <property type="entry name" value="Histidine kinase-like ATPase, C-terminal domain"/>
    <property type="match status" value="1"/>
</dbReference>
<comment type="caution">
    <text evidence="2">The sequence shown here is derived from an EMBL/GenBank/DDBJ whole genome shotgun (WGS) entry which is preliminary data.</text>
</comment>
<protein>
    <submittedName>
        <fullName evidence="2">Gamma-irradiation and mitomycin c induced 1</fullName>
    </submittedName>
</protein>
<name>A0AAD8IXM2_9APIA</name>
<evidence type="ECO:0000256" key="1">
    <source>
        <dbReference type="SAM" id="MobiDB-lite"/>
    </source>
</evidence>
<feature type="region of interest" description="Disordered" evidence="1">
    <location>
        <begin position="312"/>
        <end position="334"/>
    </location>
</feature>
<dbReference type="Proteomes" id="UP001237642">
    <property type="component" value="Unassembled WGS sequence"/>
</dbReference>